<dbReference type="AlphaFoldDB" id="A0A401RMM5"/>
<dbReference type="Proteomes" id="UP000287033">
    <property type="component" value="Unassembled WGS sequence"/>
</dbReference>
<reference evidence="1 2" key="1">
    <citation type="journal article" date="2018" name="Nat. Ecol. Evol.">
        <title>Shark genomes provide insights into elasmobranch evolution and the origin of vertebrates.</title>
        <authorList>
            <person name="Hara Y"/>
            <person name="Yamaguchi K"/>
            <person name="Onimaru K"/>
            <person name="Kadota M"/>
            <person name="Koyanagi M"/>
            <person name="Keeley SD"/>
            <person name="Tatsumi K"/>
            <person name="Tanaka K"/>
            <person name="Motone F"/>
            <person name="Kageyama Y"/>
            <person name="Nozu R"/>
            <person name="Adachi N"/>
            <person name="Nishimura O"/>
            <person name="Nakagawa R"/>
            <person name="Tanegashima C"/>
            <person name="Kiyatake I"/>
            <person name="Matsumoto R"/>
            <person name="Murakumo K"/>
            <person name="Nishida K"/>
            <person name="Terakita A"/>
            <person name="Kuratani S"/>
            <person name="Sato K"/>
            <person name="Hyodo S Kuraku.S."/>
        </authorList>
    </citation>
    <scope>NUCLEOTIDE SEQUENCE [LARGE SCALE GENOMIC DNA]</scope>
</reference>
<sequence>MGSKEHVRPAPVVSDWLDDNSTHALYAVTSRAAYRALCELAHVQCRCCSGTKTVLLSVGEEWRRRLKEQEPGAAGKAEQVRQLVSGEIQSSTLLHLKTCGKKSGSN</sequence>
<dbReference type="EMBL" id="BEZZ01001543">
    <property type="protein sequence ID" value="GCC19334.1"/>
    <property type="molecule type" value="Genomic_DNA"/>
</dbReference>
<comment type="caution">
    <text evidence="1">The sequence shown here is derived from an EMBL/GenBank/DDBJ whole genome shotgun (WGS) entry which is preliminary data.</text>
</comment>
<evidence type="ECO:0000313" key="2">
    <source>
        <dbReference type="Proteomes" id="UP000287033"/>
    </source>
</evidence>
<gene>
    <name evidence="1" type="ORF">chiPu_0018326</name>
</gene>
<protein>
    <submittedName>
        <fullName evidence="1">Uncharacterized protein</fullName>
    </submittedName>
</protein>
<evidence type="ECO:0000313" key="1">
    <source>
        <dbReference type="EMBL" id="GCC19334.1"/>
    </source>
</evidence>
<name>A0A401RMM5_CHIPU</name>
<organism evidence="1 2">
    <name type="scientific">Chiloscyllium punctatum</name>
    <name type="common">Brownbanded bambooshark</name>
    <name type="synonym">Hemiscyllium punctatum</name>
    <dbReference type="NCBI Taxonomy" id="137246"/>
    <lineage>
        <taxon>Eukaryota</taxon>
        <taxon>Metazoa</taxon>
        <taxon>Chordata</taxon>
        <taxon>Craniata</taxon>
        <taxon>Vertebrata</taxon>
        <taxon>Chondrichthyes</taxon>
        <taxon>Elasmobranchii</taxon>
        <taxon>Galeomorphii</taxon>
        <taxon>Galeoidea</taxon>
        <taxon>Orectolobiformes</taxon>
        <taxon>Hemiscylliidae</taxon>
        <taxon>Chiloscyllium</taxon>
    </lineage>
</organism>
<proteinExistence type="predicted"/>
<accession>A0A401RMM5</accession>
<keyword evidence="2" id="KW-1185">Reference proteome</keyword>